<dbReference type="InterPro" id="IPR049117">
    <property type="entry name" value="pulA_all-beta"/>
</dbReference>
<dbReference type="SUPFAM" id="SSF51445">
    <property type="entry name" value="(Trans)glycosidases"/>
    <property type="match status" value="1"/>
</dbReference>
<dbReference type="Pfam" id="PF21653">
    <property type="entry name" value="pulA_all-beta"/>
    <property type="match status" value="1"/>
</dbReference>
<dbReference type="InterPro" id="IPR004193">
    <property type="entry name" value="Glyco_hydro_13_N"/>
</dbReference>
<accession>A0ABX2DXI0</accession>
<dbReference type="InterPro" id="IPR006047">
    <property type="entry name" value="GH13_cat_dom"/>
</dbReference>
<keyword evidence="5 12" id="KW-0326">Glycosidase</keyword>
<dbReference type="InterPro" id="IPR005323">
    <property type="entry name" value="CBM41_pullulanase"/>
</dbReference>
<dbReference type="SUPFAM" id="SSF81296">
    <property type="entry name" value="E set domains"/>
    <property type="match status" value="1"/>
</dbReference>
<evidence type="ECO:0000313" key="12">
    <source>
        <dbReference type="EMBL" id="NQX48239.1"/>
    </source>
</evidence>
<dbReference type="InterPro" id="IPR013783">
    <property type="entry name" value="Ig-like_fold"/>
</dbReference>
<dbReference type="InterPro" id="IPR013784">
    <property type="entry name" value="Carb-bd-like_fold"/>
</dbReference>
<dbReference type="Proteomes" id="UP000711047">
    <property type="component" value="Unassembled WGS sequence"/>
</dbReference>
<dbReference type="InterPro" id="IPR014756">
    <property type="entry name" value="Ig_E-set"/>
</dbReference>
<dbReference type="EMBL" id="JABMKX010000013">
    <property type="protein sequence ID" value="NQX48239.1"/>
    <property type="molecule type" value="Genomic_DNA"/>
</dbReference>
<dbReference type="RefSeq" id="WP_173138111.1">
    <property type="nucleotide sequence ID" value="NZ_JABMKX010000013.1"/>
</dbReference>
<evidence type="ECO:0000256" key="7">
    <source>
        <dbReference type="ARBA" id="ARBA00024062"/>
    </source>
</evidence>
<evidence type="ECO:0000256" key="9">
    <source>
        <dbReference type="ARBA" id="ARBA00031076"/>
    </source>
</evidence>
<comment type="similarity">
    <text evidence="1">Belongs to the glycosyl hydrolase 13 family.</text>
</comment>
<dbReference type="InterPro" id="IPR011840">
    <property type="entry name" value="PulA_typeI"/>
</dbReference>
<dbReference type="CDD" id="cd11341">
    <property type="entry name" value="AmyAc_Pullulanase_LD-like"/>
    <property type="match status" value="1"/>
</dbReference>
<dbReference type="InterPro" id="IPR017853">
    <property type="entry name" value="GH"/>
</dbReference>
<evidence type="ECO:0000313" key="13">
    <source>
        <dbReference type="Proteomes" id="UP000711047"/>
    </source>
</evidence>
<evidence type="ECO:0000256" key="6">
    <source>
        <dbReference type="ARBA" id="ARBA00023965"/>
    </source>
</evidence>
<keyword evidence="4" id="KW-0106">Calcium</keyword>
<evidence type="ECO:0000256" key="3">
    <source>
        <dbReference type="ARBA" id="ARBA00022801"/>
    </source>
</evidence>
<evidence type="ECO:0000256" key="8">
    <source>
        <dbReference type="ARBA" id="ARBA00029618"/>
    </source>
</evidence>
<dbReference type="NCBIfam" id="TIGR02104">
    <property type="entry name" value="pulA_typeI"/>
    <property type="match status" value="1"/>
</dbReference>
<evidence type="ECO:0000256" key="2">
    <source>
        <dbReference type="ARBA" id="ARBA00022729"/>
    </source>
</evidence>
<organism evidence="12 13">
    <name type="scientific">Paenibacillus tritici</name>
    <dbReference type="NCBI Taxonomy" id="1873425"/>
    <lineage>
        <taxon>Bacteria</taxon>
        <taxon>Bacillati</taxon>
        <taxon>Bacillota</taxon>
        <taxon>Bacilli</taxon>
        <taxon>Bacillales</taxon>
        <taxon>Paenibacillaceae</taxon>
        <taxon>Paenibacillus</taxon>
    </lineage>
</organism>
<protein>
    <recommendedName>
        <fullName evidence="7">pullulanase</fullName>
        <ecNumber evidence="7">3.2.1.41</ecNumber>
    </recommendedName>
    <alternativeName>
        <fullName evidence="8">Alpha-dextrin endo-1,6-alpha-glucosidase</fullName>
    </alternativeName>
    <alternativeName>
        <fullName evidence="9">Pullulan 6-glucanohydrolase</fullName>
    </alternativeName>
</protein>
<keyword evidence="13" id="KW-1185">Reference proteome</keyword>
<name>A0ABX2DXI0_9BACL</name>
<dbReference type="SMART" id="SM00642">
    <property type="entry name" value="Aamy"/>
    <property type="match status" value="1"/>
</dbReference>
<comment type="caution">
    <text evidence="12">The sequence shown here is derived from an EMBL/GenBank/DDBJ whole genome shotgun (WGS) entry which is preliminary data.</text>
</comment>
<evidence type="ECO:0000259" key="11">
    <source>
        <dbReference type="SMART" id="SM00642"/>
    </source>
</evidence>
<dbReference type="Pfam" id="PF00128">
    <property type="entry name" value="Alpha-amylase"/>
    <property type="match status" value="1"/>
</dbReference>
<dbReference type="CDD" id="cd02860">
    <property type="entry name" value="E_set_Pullulanase"/>
    <property type="match status" value="1"/>
</dbReference>
<evidence type="ECO:0000256" key="5">
    <source>
        <dbReference type="ARBA" id="ARBA00023295"/>
    </source>
</evidence>
<dbReference type="Gene3D" id="2.60.40.1180">
    <property type="entry name" value="Golgi alpha-mannosidase II"/>
    <property type="match status" value="1"/>
</dbReference>
<evidence type="ECO:0000256" key="4">
    <source>
        <dbReference type="ARBA" id="ARBA00022837"/>
    </source>
</evidence>
<sequence length="808" mass="89620">MNSNYIEAEPVIETYEGNDLGLTYTAEFCVFKVWAPTAFTVSLVLYATGGHGITPQDGKVKDGGKILGMQRSEGGVWEIRVPGNLKGKYYMYRAVFADGSINEAADPYATAVSANGLRTAIVDLAETDPEGWDRDASPVLPHPADAIIYELHVRDFSAHQSSCLKHAGKFKAFTETGLRDAAGHALGIDHLAELGITHVHLMPVFDYQTVDELGTPGEEPASAVFTDYNWGYDPQHYNVPEGSYSTDPANPLTRIREFKEMVQALHSHGISVIMDVVYNHTYGLEKGPFQPLVPDYYYRHDQSGRLSNGSGVGNELATERPMVRKYIKDSLSYWASEYHIDGFRFDLMGLMDSVTMREITEELRLEINPDLLLYGEPWTGGDSPLATKTLKGVQRGKGYAVFNDNFRAALKGDSDGWGKGFATGEYGKEGAVASGVKGAIHEFTDAPVETVNYVTAHDNLNLWDKILATQGLRGEAGLPDLENGRLRGGGDLQAAVERANPYFAVDPEDVLENETVRRSLLANGIILTSQGIPFLHAGDELLRSKYGDHNSYRSPDCINAIRWENKKRFIAVFNYYKGLIELRRSHPAFRLHGRQEIERSLEFLRCDGGVVAYMLKNHAGGDSWSNIVVVYNANMEPVTQYLPEASGGWNIVVDHTHAGPEAFRQTDSGSIEIAGLSMMVLYDKYGEPEPRSKVVEVHYERPDGDYRGWNLWVWGTGIQDGQRDFQHMEDGHAVARIEVLPETSSIGYILRLNDWEQKDGAGDRFIDCSGSEEPVKVRVSDRRQADEGHADVVHGELSHSEGPLERSG</sequence>
<reference evidence="12 13" key="1">
    <citation type="submission" date="2020-05" db="EMBL/GenBank/DDBJ databases">
        <title>Paenibacillus glebae, sp. nov., Paenibacillus humi sp. nov., Paenibacillus pedi sp. nov., Paenibacillus terrestris sp. nov. and Paenibacillus terricola sp. nov., isolated from a forest top soil sample.</title>
        <authorList>
            <person name="Qi S."/>
            <person name="Carlier A."/>
            <person name="Cnockaert M."/>
            <person name="Vandamme P."/>
        </authorList>
    </citation>
    <scope>NUCLEOTIDE SEQUENCE [LARGE SCALE GENOMIC DNA]</scope>
    <source>
        <strain evidence="12 13">LMG 29502</strain>
    </source>
</reference>
<evidence type="ECO:0000256" key="1">
    <source>
        <dbReference type="ARBA" id="ARBA00008061"/>
    </source>
</evidence>
<feature type="region of interest" description="Disordered" evidence="10">
    <location>
        <begin position="776"/>
        <end position="808"/>
    </location>
</feature>
<dbReference type="PANTHER" id="PTHR43002">
    <property type="entry name" value="GLYCOGEN DEBRANCHING ENZYME"/>
    <property type="match status" value="1"/>
</dbReference>
<dbReference type="Gene3D" id="2.60.40.10">
    <property type="entry name" value="Immunoglobulins"/>
    <property type="match status" value="1"/>
</dbReference>
<dbReference type="Pfam" id="PF02922">
    <property type="entry name" value="CBM_48"/>
    <property type="match status" value="1"/>
</dbReference>
<dbReference type="Gene3D" id="3.20.20.80">
    <property type="entry name" value="Glycosidases"/>
    <property type="match status" value="1"/>
</dbReference>
<keyword evidence="2" id="KW-0732">Signal</keyword>
<feature type="domain" description="Glycosyl hydrolase family 13 catalytic" evidence="11">
    <location>
        <begin position="150"/>
        <end position="583"/>
    </location>
</feature>
<dbReference type="EC" id="3.2.1.41" evidence="7"/>
<evidence type="ECO:0000256" key="10">
    <source>
        <dbReference type="SAM" id="MobiDB-lite"/>
    </source>
</evidence>
<keyword evidence="3 12" id="KW-0378">Hydrolase</keyword>
<comment type="catalytic activity">
    <reaction evidence="6">
        <text>Hydrolysis of (1-&gt;6)-alpha-D-glucosidic linkages in pullulan, amylopectin and glycogen, and in the alpha- and beta-limit dextrins of amylopectin and glycogen.</text>
        <dbReference type="EC" id="3.2.1.41"/>
    </reaction>
</comment>
<dbReference type="Pfam" id="PF03714">
    <property type="entry name" value="PUD"/>
    <property type="match status" value="1"/>
</dbReference>
<proteinExistence type="inferred from homology"/>
<dbReference type="Gene3D" id="2.60.40.1110">
    <property type="match status" value="1"/>
</dbReference>
<gene>
    <name evidence="12" type="primary">pulA</name>
    <name evidence="12" type="ORF">HQN87_23200</name>
</gene>
<dbReference type="SUPFAM" id="SSF49452">
    <property type="entry name" value="Starch-binding domain-like"/>
    <property type="match status" value="1"/>
</dbReference>
<dbReference type="CDD" id="cd10315">
    <property type="entry name" value="CBM41_pullulanase"/>
    <property type="match status" value="1"/>
</dbReference>
<dbReference type="GO" id="GO:0051060">
    <property type="term" value="F:pullulanase activity"/>
    <property type="evidence" value="ECO:0007669"/>
    <property type="project" value="UniProtKB-EC"/>
</dbReference>
<dbReference type="InterPro" id="IPR013780">
    <property type="entry name" value="Glyco_hydro_b"/>
</dbReference>